<keyword evidence="4" id="KW-1185">Reference proteome</keyword>
<dbReference type="Proteomes" id="UP001431572">
    <property type="component" value="Chromosome 1"/>
</dbReference>
<evidence type="ECO:0000313" key="1">
    <source>
        <dbReference type="EMBL" id="NWJ45295.1"/>
    </source>
</evidence>
<organism evidence="1 3">
    <name type="scientific">Candidatus Chlorohelix allophototropha</name>
    <dbReference type="NCBI Taxonomy" id="3003348"/>
    <lineage>
        <taxon>Bacteria</taxon>
        <taxon>Bacillati</taxon>
        <taxon>Chloroflexota</taxon>
        <taxon>Chloroflexia</taxon>
        <taxon>Candidatus Chloroheliales</taxon>
        <taxon>Candidatus Chloroheliaceae</taxon>
        <taxon>Candidatus Chlorohelix</taxon>
    </lineage>
</organism>
<sequence>MVDFLTAYLELLIKDAGKAVKSGKKASKCEQEALYILKSGAKGLESDRLCNAIADIAGFNNSSEFYRLLLKKIYGDRAIAA</sequence>
<gene>
    <name evidence="1" type="ORF">HXX08_05390</name>
    <name evidence="2" type="ORF">OZ401_000426</name>
</gene>
<name>A0A8T7M341_9CHLR</name>
<dbReference type="Proteomes" id="UP000521676">
    <property type="component" value="Unassembled WGS sequence"/>
</dbReference>
<protein>
    <submittedName>
        <fullName evidence="1">Uncharacterized protein</fullName>
    </submittedName>
</protein>
<dbReference type="EMBL" id="JACATZ010000001">
    <property type="protein sequence ID" value="NWJ45295.1"/>
    <property type="molecule type" value="Genomic_DNA"/>
</dbReference>
<proteinExistence type="predicted"/>
<reference evidence="2" key="2">
    <citation type="journal article" date="2024" name="Nature">
        <title>Anoxygenic phototroph of the Chloroflexota uses a type I reaction centre.</title>
        <authorList>
            <person name="Tsuji J.M."/>
            <person name="Shaw N.A."/>
            <person name="Nagashima S."/>
            <person name="Venkiteswaran J.J."/>
            <person name="Schiff S.L."/>
            <person name="Watanabe T."/>
            <person name="Fukui M."/>
            <person name="Hanada S."/>
            <person name="Tank M."/>
            <person name="Neufeld J.D."/>
        </authorList>
    </citation>
    <scope>NUCLEOTIDE SEQUENCE</scope>
    <source>
        <strain evidence="2">L227-S17</strain>
    </source>
</reference>
<reference evidence="1 3" key="1">
    <citation type="submission" date="2020-06" db="EMBL/GenBank/DDBJ databases">
        <title>Anoxygenic phototrophic Chloroflexota member uses a Type I reaction center.</title>
        <authorList>
            <person name="Tsuji J.M."/>
            <person name="Shaw N.A."/>
            <person name="Nagashima S."/>
            <person name="Venkiteswaran J."/>
            <person name="Schiff S.L."/>
            <person name="Hanada S."/>
            <person name="Tank M."/>
            <person name="Neufeld J.D."/>
        </authorList>
    </citation>
    <scope>NUCLEOTIDE SEQUENCE [LARGE SCALE GENOMIC DNA]</scope>
    <source>
        <strain evidence="1">L227-S17</strain>
    </source>
</reference>
<evidence type="ECO:0000313" key="2">
    <source>
        <dbReference type="EMBL" id="WJW67170.1"/>
    </source>
</evidence>
<dbReference type="RefSeq" id="WP_341469068.1">
    <property type="nucleotide sequence ID" value="NZ_CP128399.1"/>
</dbReference>
<dbReference type="EMBL" id="CP128399">
    <property type="protein sequence ID" value="WJW67170.1"/>
    <property type="molecule type" value="Genomic_DNA"/>
</dbReference>
<evidence type="ECO:0000313" key="3">
    <source>
        <dbReference type="Proteomes" id="UP000521676"/>
    </source>
</evidence>
<accession>A0A8T7M341</accession>
<evidence type="ECO:0000313" key="4">
    <source>
        <dbReference type="Proteomes" id="UP001431572"/>
    </source>
</evidence>
<dbReference type="AlphaFoldDB" id="A0A8T7M341"/>